<keyword evidence="2" id="KW-1185">Reference proteome</keyword>
<dbReference type="InParanoid" id="A0A077ZQT7"/>
<gene>
    <name evidence="1" type="primary">Contig7762.g8275</name>
    <name evidence="1" type="ORF">STYLEM_1251</name>
</gene>
<protein>
    <submittedName>
        <fullName evidence="1">Uncharacterized protein</fullName>
    </submittedName>
</protein>
<evidence type="ECO:0000313" key="2">
    <source>
        <dbReference type="Proteomes" id="UP000039865"/>
    </source>
</evidence>
<reference evidence="1 2" key="1">
    <citation type="submission" date="2014-06" db="EMBL/GenBank/DDBJ databases">
        <authorList>
            <person name="Swart Estienne"/>
        </authorList>
    </citation>
    <scope>NUCLEOTIDE SEQUENCE [LARGE SCALE GENOMIC DNA]</scope>
    <source>
        <strain evidence="1 2">130c</strain>
    </source>
</reference>
<proteinExistence type="predicted"/>
<accession>A0A077ZQT7</accession>
<evidence type="ECO:0000313" key="1">
    <source>
        <dbReference type="EMBL" id="CDW72293.1"/>
    </source>
</evidence>
<sequence length="114" mass="12521">MYISVGLILTPVAPYVGLQLLMNSVSSGISAMERGAREIADEVDGDVYLVYYDLDSFGAFFLNYLTPEDTQISSFSARANKRFAHCKAWFSTGPISYVTFEISADKNTGIIATK</sequence>
<organism evidence="1 2">
    <name type="scientific">Stylonychia lemnae</name>
    <name type="common">Ciliate</name>
    <dbReference type="NCBI Taxonomy" id="5949"/>
    <lineage>
        <taxon>Eukaryota</taxon>
        <taxon>Sar</taxon>
        <taxon>Alveolata</taxon>
        <taxon>Ciliophora</taxon>
        <taxon>Intramacronucleata</taxon>
        <taxon>Spirotrichea</taxon>
        <taxon>Stichotrichia</taxon>
        <taxon>Sporadotrichida</taxon>
        <taxon>Oxytrichidae</taxon>
        <taxon>Stylonychinae</taxon>
        <taxon>Stylonychia</taxon>
    </lineage>
</organism>
<dbReference type="EMBL" id="CCKQ01001181">
    <property type="protein sequence ID" value="CDW72293.1"/>
    <property type="molecule type" value="Genomic_DNA"/>
</dbReference>
<dbReference type="Proteomes" id="UP000039865">
    <property type="component" value="Unassembled WGS sequence"/>
</dbReference>
<dbReference type="AlphaFoldDB" id="A0A077ZQT7"/>
<name>A0A077ZQT7_STYLE</name>